<gene>
    <name evidence="2" type="ORF">IWX46DRAFT_583279</name>
</gene>
<reference evidence="2 3" key="1">
    <citation type="submission" date="2024-04" db="EMBL/GenBank/DDBJ databases">
        <title>Phyllosticta paracitricarpa is synonymous to the EU quarantine fungus P. citricarpa based on phylogenomic analyses.</title>
        <authorList>
            <consortium name="Lawrence Berkeley National Laboratory"/>
            <person name="Van Ingen-Buijs V.A."/>
            <person name="Van Westerhoven A.C."/>
            <person name="Haridas S."/>
            <person name="Skiadas P."/>
            <person name="Martin F."/>
            <person name="Groenewald J.Z."/>
            <person name="Crous P.W."/>
            <person name="Seidl M.F."/>
        </authorList>
    </citation>
    <scope>NUCLEOTIDE SEQUENCE [LARGE SCALE GENOMIC DNA]</scope>
    <source>
        <strain evidence="2 3">CBS 122670</strain>
    </source>
</reference>
<keyword evidence="3" id="KW-1185">Reference proteome</keyword>
<protein>
    <submittedName>
        <fullName evidence="2">Uncharacterized protein</fullName>
    </submittedName>
</protein>
<comment type="caution">
    <text evidence="2">The sequence shown here is derived from an EMBL/GenBank/DDBJ whole genome shotgun (WGS) entry which is preliminary data.</text>
</comment>
<organism evidence="2 3">
    <name type="scientific">Phyllosticta citricarpa</name>
    <dbReference type="NCBI Taxonomy" id="55181"/>
    <lineage>
        <taxon>Eukaryota</taxon>
        <taxon>Fungi</taxon>
        <taxon>Dikarya</taxon>
        <taxon>Ascomycota</taxon>
        <taxon>Pezizomycotina</taxon>
        <taxon>Dothideomycetes</taxon>
        <taxon>Dothideomycetes incertae sedis</taxon>
        <taxon>Botryosphaeriales</taxon>
        <taxon>Phyllostictaceae</taxon>
        <taxon>Phyllosticta</taxon>
    </lineage>
</organism>
<sequence>MPELYRRAAAQVLSMSLLTLPDVDVLSVLDHVVAVLKKPGNGLDCAFSQATLSADSKQHLALFAPPHPPSRHHISPRIDWLLFYFFGRISQFLRLFRYTAHLETTLQLHLLTMSSMADIRREWDQAELEQNKGFWAAHAERTKEQTEARKELEKIQLYKENDRLRDERDKALAELQVLQEQVSHTKKAANERQQEAVVSCAARSEETRPSITDMAAAMATDIREILDLVDKVQGAPPAAHEAAARLRQDIQHLAAPRRN</sequence>
<evidence type="ECO:0000313" key="3">
    <source>
        <dbReference type="Proteomes" id="UP001365128"/>
    </source>
</evidence>
<name>A0ABR1LS03_9PEZI</name>
<evidence type="ECO:0000313" key="2">
    <source>
        <dbReference type="EMBL" id="KAK7537953.1"/>
    </source>
</evidence>
<evidence type="ECO:0000256" key="1">
    <source>
        <dbReference type="SAM" id="Coils"/>
    </source>
</evidence>
<proteinExistence type="predicted"/>
<keyword evidence="1" id="KW-0175">Coiled coil</keyword>
<accession>A0ABR1LS03</accession>
<dbReference type="Proteomes" id="UP001365128">
    <property type="component" value="Unassembled WGS sequence"/>
</dbReference>
<feature type="coiled-coil region" evidence="1">
    <location>
        <begin position="136"/>
        <end position="195"/>
    </location>
</feature>
<dbReference type="EMBL" id="JBBPDW010000031">
    <property type="protein sequence ID" value="KAK7537953.1"/>
    <property type="molecule type" value="Genomic_DNA"/>
</dbReference>